<accession>A0A250X3Q9</accession>
<dbReference type="AlphaFoldDB" id="A0A250X3Q9"/>
<keyword evidence="4" id="KW-1185">Reference proteome</keyword>
<evidence type="ECO:0000256" key="1">
    <source>
        <dbReference type="SAM" id="MobiDB-lite"/>
    </source>
</evidence>
<dbReference type="Proteomes" id="UP000232323">
    <property type="component" value="Unassembled WGS sequence"/>
</dbReference>
<name>A0A250X3Q9_9CHLO</name>
<evidence type="ECO:0000313" key="3">
    <source>
        <dbReference type="EMBL" id="GAX77707.1"/>
    </source>
</evidence>
<evidence type="ECO:0000313" key="4">
    <source>
        <dbReference type="Proteomes" id="UP000232323"/>
    </source>
</evidence>
<keyword evidence="2" id="KW-0732">Signal</keyword>
<sequence>MVAPVKVVVCFLAFQLCGLLCLTTSGQSPPPSPPPPFPLPPTPTGSFVLNPTFLDNGLFWTVSGTYATIIPDKTNPAGGYICYMDASLSNGVDACSQSVTGLSAGQRYLLWSGWGDIDSGTITSTTTFTCSSSSTFTFSTFPSSTITSSTITSTSRSTSTSSTQS</sequence>
<gene>
    <name evidence="3" type="ORF">CEUSTIGMA_g5150.t1</name>
</gene>
<organism evidence="3 4">
    <name type="scientific">Chlamydomonas eustigma</name>
    <dbReference type="NCBI Taxonomy" id="1157962"/>
    <lineage>
        <taxon>Eukaryota</taxon>
        <taxon>Viridiplantae</taxon>
        <taxon>Chlorophyta</taxon>
        <taxon>core chlorophytes</taxon>
        <taxon>Chlorophyceae</taxon>
        <taxon>CS clade</taxon>
        <taxon>Chlamydomonadales</taxon>
        <taxon>Chlamydomonadaceae</taxon>
        <taxon>Chlamydomonas</taxon>
    </lineage>
</organism>
<protein>
    <submittedName>
        <fullName evidence="3">Uncharacterized protein</fullName>
    </submittedName>
</protein>
<feature type="chain" id="PRO_5012874398" evidence="2">
    <location>
        <begin position="27"/>
        <end position="165"/>
    </location>
</feature>
<proteinExistence type="predicted"/>
<dbReference type="EMBL" id="BEGY01000026">
    <property type="protein sequence ID" value="GAX77707.1"/>
    <property type="molecule type" value="Genomic_DNA"/>
</dbReference>
<reference evidence="3 4" key="1">
    <citation type="submission" date="2017-08" db="EMBL/GenBank/DDBJ databases">
        <title>Acidophilic green algal genome provides insights into adaptation to an acidic environment.</title>
        <authorList>
            <person name="Hirooka S."/>
            <person name="Hirose Y."/>
            <person name="Kanesaki Y."/>
            <person name="Higuchi S."/>
            <person name="Fujiwara T."/>
            <person name="Onuma R."/>
            <person name="Era A."/>
            <person name="Ohbayashi R."/>
            <person name="Uzuka A."/>
            <person name="Nozaki H."/>
            <person name="Yoshikawa H."/>
            <person name="Miyagishima S.Y."/>
        </authorList>
    </citation>
    <scope>NUCLEOTIDE SEQUENCE [LARGE SCALE GENOMIC DNA]</scope>
    <source>
        <strain evidence="3 4">NIES-2499</strain>
    </source>
</reference>
<feature type="region of interest" description="Disordered" evidence="1">
    <location>
        <begin position="145"/>
        <end position="165"/>
    </location>
</feature>
<evidence type="ECO:0000256" key="2">
    <source>
        <dbReference type="SAM" id="SignalP"/>
    </source>
</evidence>
<comment type="caution">
    <text evidence="3">The sequence shown here is derived from an EMBL/GenBank/DDBJ whole genome shotgun (WGS) entry which is preliminary data.</text>
</comment>
<feature type="signal peptide" evidence="2">
    <location>
        <begin position="1"/>
        <end position="26"/>
    </location>
</feature>